<dbReference type="AlphaFoldDB" id="A0AAD7T3P3"/>
<proteinExistence type="inferred from homology"/>
<dbReference type="PANTHER" id="PTHR21338">
    <property type="entry name" value="MITOCHONDRIAL RIBOSOMAL PROTEIN L41"/>
    <property type="match status" value="1"/>
</dbReference>
<comment type="caution">
    <text evidence="7">The sequence shown here is derived from an EMBL/GenBank/DDBJ whole genome shotgun (WGS) entry which is preliminary data.</text>
</comment>
<evidence type="ECO:0000256" key="6">
    <source>
        <dbReference type="ARBA" id="ARBA00023274"/>
    </source>
</evidence>
<gene>
    <name evidence="7" type="ORF">AAFF_G00064200</name>
</gene>
<keyword evidence="6" id="KW-0687">Ribonucleoprotein</keyword>
<keyword evidence="8" id="KW-1185">Reference proteome</keyword>
<reference evidence="7" key="1">
    <citation type="journal article" date="2023" name="Science">
        <title>Genome structures resolve the early diversification of teleost fishes.</title>
        <authorList>
            <person name="Parey E."/>
            <person name="Louis A."/>
            <person name="Montfort J."/>
            <person name="Bouchez O."/>
            <person name="Roques C."/>
            <person name="Iampietro C."/>
            <person name="Lluch J."/>
            <person name="Castinel A."/>
            <person name="Donnadieu C."/>
            <person name="Desvignes T."/>
            <person name="Floi Bucao C."/>
            <person name="Jouanno E."/>
            <person name="Wen M."/>
            <person name="Mejri S."/>
            <person name="Dirks R."/>
            <person name="Jansen H."/>
            <person name="Henkel C."/>
            <person name="Chen W.J."/>
            <person name="Zahm M."/>
            <person name="Cabau C."/>
            <person name="Klopp C."/>
            <person name="Thompson A.W."/>
            <person name="Robinson-Rechavi M."/>
            <person name="Braasch I."/>
            <person name="Lecointre G."/>
            <person name="Bobe J."/>
            <person name="Postlethwait J.H."/>
            <person name="Berthelot C."/>
            <person name="Roest Crollius H."/>
            <person name="Guiguen Y."/>
        </authorList>
    </citation>
    <scope>NUCLEOTIDE SEQUENCE</scope>
    <source>
        <strain evidence="7">NC1722</strain>
    </source>
</reference>
<dbReference type="GO" id="GO:0005762">
    <property type="term" value="C:mitochondrial large ribosomal subunit"/>
    <property type="evidence" value="ECO:0007669"/>
    <property type="project" value="InterPro"/>
</dbReference>
<comment type="similarity">
    <text evidence="2">Belongs to the mitochondrion-specific ribosomal protein mL41 family.</text>
</comment>
<evidence type="ECO:0000256" key="1">
    <source>
        <dbReference type="ARBA" id="ARBA00004173"/>
    </source>
</evidence>
<evidence type="ECO:0000256" key="4">
    <source>
        <dbReference type="ARBA" id="ARBA00022980"/>
    </source>
</evidence>
<organism evidence="7 8">
    <name type="scientific">Aldrovandia affinis</name>
    <dbReference type="NCBI Taxonomy" id="143900"/>
    <lineage>
        <taxon>Eukaryota</taxon>
        <taxon>Metazoa</taxon>
        <taxon>Chordata</taxon>
        <taxon>Craniata</taxon>
        <taxon>Vertebrata</taxon>
        <taxon>Euteleostomi</taxon>
        <taxon>Actinopterygii</taxon>
        <taxon>Neopterygii</taxon>
        <taxon>Teleostei</taxon>
        <taxon>Notacanthiformes</taxon>
        <taxon>Halosauridae</taxon>
        <taxon>Aldrovandia</taxon>
    </lineage>
</organism>
<evidence type="ECO:0000313" key="7">
    <source>
        <dbReference type="EMBL" id="KAJ8413822.1"/>
    </source>
</evidence>
<dbReference type="Proteomes" id="UP001221898">
    <property type="component" value="Unassembled WGS sequence"/>
</dbReference>
<protein>
    <recommendedName>
        <fullName evidence="9">Mitochondrial ribosomal protein L41</fullName>
    </recommendedName>
</protein>
<evidence type="ECO:0000256" key="3">
    <source>
        <dbReference type="ARBA" id="ARBA00022946"/>
    </source>
</evidence>
<evidence type="ECO:0008006" key="9">
    <source>
        <dbReference type="Google" id="ProtNLM"/>
    </source>
</evidence>
<keyword evidence="3" id="KW-0809">Transit peptide</keyword>
<sequence>MAEFTSKRGPRTFYKGRGARATGVITSSRKFVSIKEMVPEFVVPSLEGFKLKPYVSYRTPTGTEPALTPETLFTQAVAPRIKKDIEDGTFSPERLEEYGFDPNQEGKLFKLYPKNFVR</sequence>
<dbReference type="GO" id="GO:0006412">
    <property type="term" value="P:translation"/>
    <property type="evidence" value="ECO:0007669"/>
    <property type="project" value="TreeGrafter"/>
</dbReference>
<evidence type="ECO:0000313" key="8">
    <source>
        <dbReference type="Proteomes" id="UP001221898"/>
    </source>
</evidence>
<keyword evidence="4" id="KW-0689">Ribosomal protein</keyword>
<dbReference type="PANTHER" id="PTHR21338:SF0">
    <property type="entry name" value="LARGE RIBOSOMAL SUBUNIT PROTEIN ML41"/>
    <property type="match status" value="1"/>
</dbReference>
<comment type="subcellular location">
    <subcellularLocation>
        <location evidence="1">Mitochondrion</location>
    </subcellularLocation>
</comment>
<name>A0AAD7T3P3_9TELE</name>
<evidence type="ECO:0000256" key="2">
    <source>
        <dbReference type="ARBA" id="ARBA00010152"/>
    </source>
</evidence>
<dbReference type="Pfam" id="PF09809">
    <property type="entry name" value="MRP-L27"/>
    <property type="match status" value="1"/>
</dbReference>
<keyword evidence="5" id="KW-0496">Mitochondrion</keyword>
<accession>A0AAD7T3P3</accession>
<dbReference type="EMBL" id="JAINUG010000014">
    <property type="protein sequence ID" value="KAJ8413822.1"/>
    <property type="molecule type" value="Genomic_DNA"/>
</dbReference>
<dbReference type="InterPro" id="IPR019189">
    <property type="entry name" value="Ribosomal_mL41"/>
</dbReference>
<dbReference type="GO" id="GO:0003735">
    <property type="term" value="F:structural constituent of ribosome"/>
    <property type="evidence" value="ECO:0007669"/>
    <property type="project" value="InterPro"/>
</dbReference>
<evidence type="ECO:0000256" key="5">
    <source>
        <dbReference type="ARBA" id="ARBA00023128"/>
    </source>
</evidence>